<protein>
    <submittedName>
        <fullName evidence="1">Uncharacterized protein</fullName>
    </submittedName>
</protein>
<dbReference type="AlphaFoldDB" id="A0A176WKF4"/>
<evidence type="ECO:0000313" key="1">
    <source>
        <dbReference type="EMBL" id="OAE32812.1"/>
    </source>
</evidence>
<keyword evidence="2" id="KW-1185">Reference proteome</keyword>
<organism evidence="1 2">
    <name type="scientific">Marchantia polymorpha subsp. ruderalis</name>
    <dbReference type="NCBI Taxonomy" id="1480154"/>
    <lineage>
        <taxon>Eukaryota</taxon>
        <taxon>Viridiplantae</taxon>
        <taxon>Streptophyta</taxon>
        <taxon>Embryophyta</taxon>
        <taxon>Marchantiophyta</taxon>
        <taxon>Marchantiopsida</taxon>
        <taxon>Marchantiidae</taxon>
        <taxon>Marchantiales</taxon>
        <taxon>Marchantiaceae</taxon>
        <taxon>Marchantia</taxon>
    </lineage>
</organism>
<evidence type="ECO:0000313" key="2">
    <source>
        <dbReference type="Proteomes" id="UP000077202"/>
    </source>
</evidence>
<sequence>MAGCVSAGSLVCASSAAIALPSRCAVKVQCGQQRVSFKSSFVHSLRHQHQRTSSHVARQAAVAELSDFAVQESAKFREGLLQQLEANPITASEKAKIADVCTKIFGDYMDQYEGSLSPSPFGEMKEALESENLPGSNVAVCAALGWSRGHLHRDWKMSKEKK</sequence>
<dbReference type="Proteomes" id="UP000077202">
    <property type="component" value="Unassembled WGS sequence"/>
</dbReference>
<accession>A0A176WKF4</accession>
<dbReference type="EMBL" id="LVLJ01000728">
    <property type="protein sequence ID" value="OAE32812.1"/>
    <property type="molecule type" value="Genomic_DNA"/>
</dbReference>
<dbReference type="GO" id="GO:0010468">
    <property type="term" value="P:regulation of gene expression"/>
    <property type="evidence" value="ECO:0007669"/>
    <property type="project" value="InterPro"/>
</dbReference>
<proteinExistence type="predicted"/>
<reference evidence="1" key="1">
    <citation type="submission" date="2016-03" db="EMBL/GenBank/DDBJ databases">
        <title>Mechanisms controlling the formation of the plant cell surface in tip-growing cells are functionally conserved among land plants.</title>
        <authorList>
            <person name="Honkanen S."/>
            <person name="Jones V.A."/>
            <person name="Morieri G."/>
            <person name="Champion C."/>
            <person name="Hetherington A.J."/>
            <person name="Kelly S."/>
            <person name="Saint-Marcoux D."/>
            <person name="Proust H."/>
            <person name="Prescott H."/>
            <person name="Dolan L."/>
        </authorList>
    </citation>
    <scope>NUCLEOTIDE SEQUENCE [LARGE SCALE GENOMIC DNA]</scope>
    <source>
        <tissue evidence="1">Whole gametophyte</tissue>
    </source>
</reference>
<gene>
    <name evidence="1" type="ORF">AXG93_786s1100</name>
</gene>
<dbReference type="InterPro" id="IPR039349">
    <property type="entry name" value="PRIN2"/>
</dbReference>
<comment type="caution">
    <text evidence="1">The sequence shown here is derived from an EMBL/GenBank/DDBJ whole genome shotgun (WGS) entry which is preliminary data.</text>
</comment>
<dbReference type="PANTHER" id="PTHR35987">
    <property type="entry name" value="PROTEIN PLASTID REDOX INSENSITIVE 2, CHLOROPLASTIC-RELATED"/>
    <property type="match status" value="1"/>
</dbReference>
<name>A0A176WKF4_MARPO</name>